<dbReference type="PROSITE" id="PS00134">
    <property type="entry name" value="TRYPSIN_HIS"/>
    <property type="match status" value="1"/>
</dbReference>
<dbReference type="InterPro" id="IPR036055">
    <property type="entry name" value="LDL_receptor-like_sf"/>
</dbReference>
<proteinExistence type="predicted"/>
<keyword evidence="16" id="KW-1185">Reference proteome</keyword>
<feature type="compositionally biased region" description="Pro residues" evidence="10">
    <location>
        <begin position="126"/>
        <end position="158"/>
    </location>
</feature>
<dbReference type="InterPro" id="IPR002172">
    <property type="entry name" value="LDrepeatLR_classA_rpt"/>
</dbReference>
<comment type="subcellular location">
    <subcellularLocation>
        <location evidence="1">Cell membrane</location>
        <topology evidence="1">Single-pass membrane protein</topology>
    </subcellularLocation>
</comment>
<dbReference type="SUPFAM" id="SSF57424">
    <property type="entry name" value="LDL receptor-like module"/>
    <property type="match status" value="2"/>
</dbReference>
<dbReference type="PRINTS" id="PR00722">
    <property type="entry name" value="CHYMOTRYPSIN"/>
</dbReference>
<feature type="compositionally biased region" description="Pro residues" evidence="10">
    <location>
        <begin position="166"/>
        <end position="176"/>
    </location>
</feature>
<dbReference type="AlphaFoldDB" id="A0A482XLL4"/>
<dbReference type="FunFam" id="2.40.10.10:FF:000003">
    <property type="entry name" value="Transmembrane serine protease 3"/>
    <property type="match status" value="1"/>
</dbReference>
<dbReference type="Pfam" id="PF00089">
    <property type="entry name" value="Trypsin"/>
    <property type="match status" value="1"/>
</dbReference>
<protein>
    <recommendedName>
        <fullName evidence="17">Atrial natriuretic peptide-converting enzyme</fullName>
    </recommendedName>
</protein>
<dbReference type="SMART" id="SM00063">
    <property type="entry name" value="FRI"/>
    <property type="match status" value="1"/>
</dbReference>
<evidence type="ECO:0000259" key="13">
    <source>
        <dbReference type="PROSITE" id="PS50240"/>
    </source>
</evidence>
<dbReference type="InterPro" id="IPR001314">
    <property type="entry name" value="Peptidase_S1A"/>
</dbReference>
<feature type="compositionally biased region" description="Low complexity" evidence="10">
    <location>
        <begin position="97"/>
        <end position="106"/>
    </location>
</feature>
<feature type="disulfide bond" evidence="7">
    <location>
        <begin position="583"/>
        <end position="601"/>
    </location>
</feature>
<dbReference type="PROSITE" id="PS50038">
    <property type="entry name" value="FZ"/>
    <property type="match status" value="1"/>
</dbReference>
<dbReference type="Gene3D" id="2.40.10.10">
    <property type="entry name" value="Trypsin-like serine proteases"/>
    <property type="match status" value="1"/>
</dbReference>
<feature type="domain" description="Peptidase S1" evidence="13">
    <location>
        <begin position="743"/>
        <end position="987"/>
    </location>
</feature>
<dbReference type="InterPro" id="IPR009003">
    <property type="entry name" value="Peptidase_S1_PA"/>
</dbReference>
<feature type="compositionally biased region" description="Low complexity" evidence="10">
    <location>
        <begin position="221"/>
        <end position="237"/>
    </location>
</feature>
<dbReference type="CDD" id="cd00190">
    <property type="entry name" value="Tryp_SPc"/>
    <property type="match status" value="1"/>
</dbReference>
<evidence type="ECO:0000256" key="5">
    <source>
        <dbReference type="ARBA" id="ARBA00023157"/>
    </source>
</evidence>
<keyword evidence="11" id="KW-0812">Transmembrane</keyword>
<evidence type="ECO:0000256" key="11">
    <source>
        <dbReference type="SAM" id="Phobius"/>
    </source>
</evidence>
<evidence type="ECO:0000256" key="9">
    <source>
        <dbReference type="RuleBase" id="RU363034"/>
    </source>
</evidence>
<feature type="disulfide bond" evidence="6">
    <location>
        <begin position="486"/>
        <end position="510"/>
    </location>
</feature>
<dbReference type="InterPro" id="IPR001190">
    <property type="entry name" value="SRCR"/>
</dbReference>
<dbReference type="FunFam" id="1.10.2000.10:FF:000019">
    <property type="entry name" value="Corin, isoform B"/>
    <property type="match status" value="1"/>
</dbReference>
<evidence type="ECO:0000256" key="7">
    <source>
        <dbReference type="PROSITE-ProRule" id="PRU00124"/>
    </source>
</evidence>
<dbReference type="SMR" id="A0A482XLL4"/>
<evidence type="ECO:0000256" key="3">
    <source>
        <dbReference type="ARBA" id="ARBA00022801"/>
    </source>
</evidence>
<evidence type="ECO:0000259" key="14">
    <source>
        <dbReference type="PROSITE" id="PS50287"/>
    </source>
</evidence>
<keyword evidence="4 9" id="KW-0720">Serine protease</keyword>
<dbReference type="Gene3D" id="1.10.2000.10">
    <property type="entry name" value="Frizzled cysteine-rich domain"/>
    <property type="match status" value="1"/>
</dbReference>
<feature type="disulfide bond" evidence="7">
    <location>
        <begin position="576"/>
        <end position="588"/>
    </location>
</feature>
<keyword evidence="11" id="KW-1133">Transmembrane helix</keyword>
<dbReference type="SUPFAM" id="SSF50494">
    <property type="entry name" value="Trypsin-like serine proteases"/>
    <property type="match status" value="1"/>
</dbReference>
<gene>
    <name evidence="15" type="ORF">LSTR_LSTR012000</name>
</gene>
<dbReference type="Pfam" id="PF01392">
    <property type="entry name" value="Fz"/>
    <property type="match status" value="1"/>
</dbReference>
<dbReference type="STRING" id="195883.A0A482XLL4"/>
<dbReference type="Proteomes" id="UP000291343">
    <property type="component" value="Unassembled WGS sequence"/>
</dbReference>
<name>A0A482XLL4_LAOST</name>
<dbReference type="PANTHER" id="PTHR24252">
    <property type="entry name" value="ACROSIN-RELATED"/>
    <property type="match status" value="1"/>
</dbReference>
<dbReference type="GO" id="GO:0005886">
    <property type="term" value="C:plasma membrane"/>
    <property type="evidence" value="ECO:0007669"/>
    <property type="project" value="UniProtKB-SubCell"/>
</dbReference>
<dbReference type="PANTHER" id="PTHR24252:SF7">
    <property type="entry name" value="HYALIN"/>
    <property type="match status" value="1"/>
</dbReference>
<feature type="domain" description="FZ" evidence="12">
    <location>
        <begin position="404"/>
        <end position="525"/>
    </location>
</feature>
<dbReference type="InParanoid" id="A0A482XLL4"/>
<evidence type="ECO:0000259" key="12">
    <source>
        <dbReference type="PROSITE" id="PS50038"/>
    </source>
</evidence>
<evidence type="ECO:0000256" key="8">
    <source>
        <dbReference type="PROSITE-ProRule" id="PRU00196"/>
    </source>
</evidence>
<keyword evidence="2 9" id="KW-0645">Protease</keyword>
<dbReference type="PROSITE" id="PS00135">
    <property type="entry name" value="TRYPSIN_SER"/>
    <property type="match status" value="1"/>
</dbReference>
<dbReference type="Gene3D" id="4.10.400.10">
    <property type="entry name" value="Low-density Lipoprotein Receptor"/>
    <property type="match status" value="2"/>
</dbReference>
<feature type="disulfide bond" evidence="7">
    <location>
        <begin position="595"/>
        <end position="610"/>
    </location>
</feature>
<dbReference type="CDD" id="cd07066">
    <property type="entry name" value="CRD_FZ"/>
    <property type="match status" value="1"/>
</dbReference>
<keyword evidence="11" id="KW-0472">Membrane</keyword>
<reference evidence="15 16" key="1">
    <citation type="journal article" date="2017" name="Gigascience">
        <title>Genome sequence of the small brown planthopper, Laodelphax striatellus.</title>
        <authorList>
            <person name="Zhu J."/>
            <person name="Jiang F."/>
            <person name="Wang X."/>
            <person name="Yang P."/>
            <person name="Bao Y."/>
            <person name="Zhao W."/>
            <person name="Wang W."/>
            <person name="Lu H."/>
            <person name="Wang Q."/>
            <person name="Cui N."/>
            <person name="Li J."/>
            <person name="Chen X."/>
            <person name="Luo L."/>
            <person name="Yu J."/>
            <person name="Kang L."/>
            <person name="Cui F."/>
        </authorList>
    </citation>
    <scope>NUCLEOTIDE SEQUENCE [LARGE SCALE GENOMIC DNA]</scope>
    <source>
        <strain evidence="15">Lst14</strain>
    </source>
</reference>
<dbReference type="InterPro" id="IPR036790">
    <property type="entry name" value="Frizzled_dom_sf"/>
</dbReference>
<keyword evidence="3 9" id="KW-0378">Hydrolase</keyword>
<evidence type="ECO:0000256" key="1">
    <source>
        <dbReference type="ARBA" id="ARBA00004162"/>
    </source>
</evidence>
<dbReference type="SMART" id="SM00020">
    <property type="entry name" value="Tryp_SPc"/>
    <property type="match status" value="1"/>
</dbReference>
<dbReference type="EMBL" id="QKKF02006562">
    <property type="protein sequence ID" value="RZF46289.1"/>
    <property type="molecule type" value="Genomic_DNA"/>
</dbReference>
<dbReference type="InterPro" id="IPR033116">
    <property type="entry name" value="TRYPSIN_SER"/>
</dbReference>
<evidence type="ECO:0000256" key="2">
    <source>
        <dbReference type="ARBA" id="ARBA00022670"/>
    </source>
</evidence>
<dbReference type="PROSITE" id="PS50240">
    <property type="entry name" value="TRYPSIN_DOM"/>
    <property type="match status" value="1"/>
</dbReference>
<accession>A0A482XLL4</accession>
<sequence>MMSGSHARNPIRRHSSVTQSNTDYSYTADWIHASNESARQSRASSLATAGLCCEEERSLLDILMRDPHPTISTSYKTIDKSTPPPPIRSKFMHLHIQEQQQQQHNQISCPPLPAGYQQTIDKLSAPEPPPVPIRQTPPPPPERGVPPPTSRPPPPPVQPRTRIGPPFAPRSKPPAPEQQANVHQAKPPAPAASQPPLAQLCKASAPVADDVITGSKVSVRQDSNQSSDSFSQNSSPSYTSKSMETPLLGSRGGGGGGGGGGVCLGGRRKGCRPEPINCTFSGGSELRVTDSNGDFIDAVSVSSPLTKSHSTPASLQTIVRFHQVPGNNMSFHNKIIRDIRRPSNHYITRGRLRFQFCQVLLNAIALLAIAIGLAAYFKAYPSAVRYVNKTESTIDTIPSEIFNPAPGICLPVIVTFCQQHRVPYNFTMFPNYIGHFTQRDAAQELEVYDALVDVRCYELAALFLCSVFVPKCGPSGQLVRPCKSLCLETKRRCGFFLDVFGLTLPDYLVCDLFPESPDPNDCVGHKEVNHCILRAKKPECDKGFKCDKHRCIPADWKCDGYVDCEDQTDELNCSQCPGGMIHCGGSKCIAQSHMCDGVNDCPWGQDERNCIRLSDKMGNEGKGKVEVFQPELQSWRPACFFSSLQHTSISKSICTLLGYNNVSYYRTMNSSTLVRKNTYSLPLHAPKVTQNTMARLYHHKTKINVLRELKSCPTGDSYPTLDLHCSQFACGTRWTQNEARARIVGGFRSVPGDWPFLAAILGGPEQVFYCAGVLIADQWVLTASHCVGNFSQGNPSGWTIQLGITRRHAHSYFGQKMKVKRVIPHPQYNTGIAHDNDIALFQLQTPVTFHDHLLPVCLPPVDYHLQPGMLCTVIGWGKREDSEVSEYEAAVNEVEVPVLDRKLCNNWLLERDLNVTEGMICAGYEEGGKDACQGDSGGPLLCRFRESIDRWFVGGIVSWGIKCAHPKLPGVYAYVPHYIQWIRKQMDTFDKI</sequence>
<dbReference type="GO" id="GO:0004252">
    <property type="term" value="F:serine-type endopeptidase activity"/>
    <property type="evidence" value="ECO:0007669"/>
    <property type="project" value="InterPro"/>
</dbReference>
<organism evidence="15 16">
    <name type="scientific">Laodelphax striatellus</name>
    <name type="common">Small brown planthopper</name>
    <name type="synonym">Delphax striatella</name>
    <dbReference type="NCBI Taxonomy" id="195883"/>
    <lineage>
        <taxon>Eukaryota</taxon>
        <taxon>Metazoa</taxon>
        <taxon>Ecdysozoa</taxon>
        <taxon>Arthropoda</taxon>
        <taxon>Hexapoda</taxon>
        <taxon>Insecta</taxon>
        <taxon>Pterygota</taxon>
        <taxon>Neoptera</taxon>
        <taxon>Paraneoptera</taxon>
        <taxon>Hemiptera</taxon>
        <taxon>Auchenorrhyncha</taxon>
        <taxon>Fulgoroidea</taxon>
        <taxon>Delphacidae</taxon>
        <taxon>Criomorphinae</taxon>
        <taxon>Laodelphax</taxon>
    </lineage>
</organism>
<dbReference type="InterPro" id="IPR018114">
    <property type="entry name" value="TRYPSIN_HIS"/>
</dbReference>
<dbReference type="SUPFAM" id="SSF63501">
    <property type="entry name" value="Frizzled cysteine-rich domain"/>
    <property type="match status" value="1"/>
</dbReference>
<dbReference type="GO" id="GO:0006508">
    <property type="term" value="P:proteolysis"/>
    <property type="evidence" value="ECO:0007669"/>
    <property type="project" value="UniProtKB-KW"/>
</dbReference>
<dbReference type="PROSITE" id="PS50068">
    <property type="entry name" value="LDLRA_2"/>
    <property type="match status" value="2"/>
</dbReference>
<evidence type="ECO:0008006" key="17">
    <source>
        <dbReference type="Google" id="ProtNLM"/>
    </source>
</evidence>
<dbReference type="InterPro" id="IPR020067">
    <property type="entry name" value="Frizzled_dom"/>
</dbReference>
<evidence type="ECO:0000313" key="15">
    <source>
        <dbReference type="EMBL" id="RZF46289.1"/>
    </source>
</evidence>
<dbReference type="InterPro" id="IPR001254">
    <property type="entry name" value="Trypsin_dom"/>
</dbReference>
<feature type="disulfide bond" evidence="7">
    <location>
        <begin position="558"/>
        <end position="573"/>
    </location>
</feature>
<evidence type="ECO:0000313" key="16">
    <source>
        <dbReference type="Proteomes" id="UP000291343"/>
    </source>
</evidence>
<comment type="caution">
    <text evidence="15">The sequence shown here is derived from an EMBL/GenBank/DDBJ whole genome shotgun (WGS) entry which is preliminary data.</text>
</comment>
<feature type="domain" description="SRCR" evidence="14">
    <location>
        <begin position="611"/>
        <end position="658"/>
    </location>
</feature>
<feature type="transmembrane region" description="Helical" evidence="11">
    <location>
        <begin position="359"/>
        <end position="377"/>
    </location>
</feature>
<dbReference type="OrthoDB" id="5979691at2759"/>
<evidence type="ECO:0000256" key="6">
    <source>
        <dbReference type="PROSITE-ProRule" id="PRU00090"/>
    </source>
</evidence>
<feature type="region of interest" description="Disordered" evidence="10">
    <location>
        <begin position="217"/>
        <end position="257"/>
    </location>
</feature>
<dbReference type="FunCoup" id="A0A482XLL4">
    <property type="interactions" value="5"/>
</dbReference>
<evidence type="ECO:0000256" key="10">
    <source>
        <dbReference type="SAM" id="MobiDB-lite"/>
    </source>
</evidence>
<feature type="region of interest" description="Disordered" evidence="10">
    <location>
        <begin position="96"/>
        <end position="195"/>
    </location>
</feature>
<feature type="region of interest" description="Disordered" evidence="10">
    <location>
        <begin position="70"/>
        <end position="89"/>
    </location>
</feature>
<dbReference type="CDD" id="cd00112">
    <property type="entry name" value="LDLa"/>
    <property type="match status" value="2"/>
</dbReference>
<dbReference type="SMART" id="SM00192">
    <property type="entry name" value="LDLa"/>
    <property type="match status" value="2"/>
</dbReference>
<keyword evidence="5 7" id="KW-1015">Disulfide bond</keyword>
<dbReference type="PROSITE" id="PS50287">
    <property type="entry name" value="SRCR_2"/>
    <property type="match status" value="1"/>
</dbReference>
<comment type="caution">
    <text evidence="8">Lacks conserved residue(s) required for the propagation of feature annotation.</text>
</comment>
<dbReference type="InterPro" id="IPR043504">
    <property type="entry name" value="Peptidase_S1_PA_chymotrypsin"/>
</dbReference>
<evidence type="ECO:0000256" key="4">
    <source>
        <dbReference type="ARBA" id="ARBA00022825"/>
    </source>
</evidence>
<feature type="disulfide bond" evidence="7">
    <location>
        <begin position="546"/>
        <end position="564"/>
    </location>
</feature>
<dbReference type="Pfam" id="PF00057">
    <property type="entry name" value="Ldl_recept_a"/>
    <property type="match status" value="2"/>
</dbReference>